<comment type="catalytic activity">
    <reaction evidence="2">
        <text>a diacylglycerol + H2O = a monoacylglycerol + a fatty acid + H(+)</text>
        <dbReference type="Rhea" id="RHEA:32731"/>
        <dbReference type="ChEBI" id="CHEBI:15377"/>
        <dbReference type="ChEBI" id="CHEBI:15378"/>
        <dbReference type="ChEBI" id="CHEBI:17408"/>
        <dbReference type="ChEBI" id="CHEBI:18035"/>
        <dbReference type="ChEBI" id="CHEBI:28868"/>
    </reaction>
</comment>
<dbReference type="EMBL" id="JAUEPN010000007">
    <property type="protein sequence ID" value="KAK3292178.1"/>
    <property type="molecule type" value="Genomic_DNA"/>
</dbReference>
<comment type="similarity">
    <text evidence="1">Belongs to the AB hydrolase superfamily. Lipase family. Class 3 subfamily.</text>
</comment>
<dbReference type="InterPro" id="IPR029058">
    <property type="entry name" value="AB_hydrolase_fold"/>
</dbReference>
<reference evidence="6" key="2">
    <citation type="submission" date="2023-06" db="EMBL/GenBank/DDBJ databases">
        <authorList>
            <consortium name="Lawrence Berkeley National Laboratory"/>
            <person name="Haridas S."/>
            <person name="Hensen N."/>
            <person name="Bonometti L."/>
            <person name="Westerberg I."/>
            <person name="Brannstrom I.O."/>
            <person name="Guillou S."/>
            <person name="Cros-Aarteil S."/>
            <person name="Calhoun S."/>
            <person name="Kuo A."/>
            <person name="Mondo S."/>
            <person name="Pangilinan J."/>
            <person name="Riley R."/>
            <person name="Labutti K."/>
            <person name="Andreopoulos B."/>
            <person name="Lipzen A."/>
            <person name="Chen C."/>
            <person name="Yanf M."/>
            <person name="Daum C."/>
            <person name="Ng V."/>
            <person name="Clum A."/>
            <person name="Steindorff A."/>
            <person name="Ohm R."/>
            <person name="Martin F."/>
            <person name="Silar P."/>
            <person name="Natvig D."/>
            <person name="Lalanne C."/>
            <person name="Gautier V."/>
            <person name="Ament-Velasquez S.L."/>
            <person name="Kruys A."/>
            <person name="Hutchinson M.I."/>
            <person name="Powell A.J."/>
            <person name="Barry K."/>
            <person name="Miller A.N."/>
            <person name="Grigoriev I.V."/>
            <person name="Debuchy R."/>
            <person name="Gladieux P."/>
            <person name="Thoren M.H."/>
            <person name="Johannesson H."/>
        </authorList>
    </citation>
    <scope>NUCLEOTIDE SEQUENCE</scope>
    <source>
        <strain evidence="6">CBS 168.71</strain>
    </source>
</reference>
<feature type="region of interest" description="Disordered" evidence="4">
    <location>
        <begin position="1"/>
        <end position="37"/>
    </location>
</feature>
<dbReference type="GO" id="GO:0006629">
    <property type="term" value="P:lipid metabolic process"/>
    <property type="evidence" value="ECO:0007669"/>
    <property type="project" value="InterPro"/>
</dbReference>
<evidence type="ECO:0000256" key="2">
    <source>
        <dbReference type="ARBA" id="ARBA00047591"/>
    </source>
</evidence>
<comment type="catalytic activity">
    <reaction evidence="3">
        <text>a monoacylglycerol + H2O = glycerol + a fatty acid + H(+)</text>
        <dbReference type="Rhea" id="RHEA:15245"/>
        <dbReference type="ChEBI" id="CHEBI:15377"/>
        <dbReference type="ChEBI" id="CHEBI:15378"/>
        <dbReference type="ChEBI" id="CHEBI:17408"/>
        <dbReference type="ChEBI" id="CHEBI:17754"/>
        <dbReference type="ChEBI" id="CHEBI:28868"/>
    </reaction>
</comment>
<feature type="compositionally biased region" description="Basic and acidic residues" evidence="4">
    <location>
        <begin position="1"/>
        <end position="12"/>
    </location>
</feature>
<gene>
    <name evidence="6" type="ORF">B0H64DRAFT_419531</name>
</gene>
<proteinExistence type="inferred from homology"/>
<dbReference type="GeneID" id="87842338"/>
<dbReference type="PANTHER" id="PTHR45856:SF24">
    <property type="entry name" value="FUNGAL LIPASE-LIKE DOMAIN-CONTAINING PROTEIN"/>
    <property type="match status" value="1"/>
</dbReference>
<name>A0AAE0H906_9PEZI</name>
<dbReference type="CDD" id="cd00519">
    <property type="entry name" value="Lipase_3"/>
    <property type="match status" value="1"/>
</dbReference>
<evidence type="ECO:0000256" key="3">
    <source>
        <dbReference type="ARBA" id="ARBA00048461"/>
    </source>
</evidence>
<dbReference type="Pfam" id="PF01764">
    <property type="entry name" value="Lipase_3"/>
    <property type="match status" value="1"/>
</dbReference>
<dbReference type="PANTHER" id="PTHR45856">
    <property type="entry name" value="ALPHA/BETA-HYDROLASES SUPERFAMILY PROTEIN"/>
    <property type="match status" value="1"/>
</dbReference>
<keyword evidence="7" id="KW-1185">Reference proteome</keyword>
<feature type="domain" description="Fungal lipase-type" evidence="5">
    <location>
        <begin position="152"/>
        <end position="311"/>
    </location>
</feature>
<dbReference type="GO" id="GO:0016787">
    <property type="term" value="F:hydrolase activity"/>
    <property type="evidence" value="ECO:0007669"/>
    <property type="project" value="UniProtKB-KW"/>
</dbReference>
<comment type="caution">
    <text evidence="6">The sequence shown here is derived from an EMBL/GenBank/DDBJ whole genome shotgun (WGS) entry which is preliminary data.</text>
</comment>
<feature type="compositionally biased region" description="Low complexity" evidence="4">
    <location>
        <begin position="17"/>
        <end position="37"/>
    </location>
</feature>
<accession>A0AAE0H906</accession>
<reference evidence="6" key="1">
    <citation type="journal article" date="2023" name="Mol. Phylogenet. Evol.">
        <title>Genome-scale phylogeny and comparative genomics of the fungal order Sordariales.</title>
        <authorList>
            <person name="Hensen N."/>
            <person name="Bonometti L."/>
            <person name="Westerberg I."/>
            <person name="Brannstrom I.O."/>
            <person name="Guillou S."/>
            <person name="Cros-Aarteil S."/>
            <person name="Calhoun S."/>
            <person name="Haridas S."/>
            <person name="Kuo A."/>
            <person name="Mondo S."/>
            <person name="Pangilinan J."/>
            <person name="Riley R."/>
            <person name="LaButti K."/>
            <person name="Andreopoulos B."/>
            <person name="Lipzen A."/>
            <person name="Chen C."/>
            <person name="Yan M."/>
            <person name="Daum C."/>
            <person name="Ng V."/>
            <person name="Clum A."/>
            <person name="Steindorff A."/>
            <person name="Ohm R.A."/>
            <person name="Martin F."/>
            <person name="Silar P."/>
            <person name="Natvig D.O."/>
            <person name="Lalanne C."/>
            <person name="Gautier V."/>
            <person name="Ament-Velasquez S.L."/>
            <person name="Kruys A."/>
            <person name="Hutchinson M.I."/>
            <person name="Powell A.J."/>
            <person name="Barry K."/>
            <person name="Miller A.N."/>
            <person name="Grigoriev I.V."/>
            <person name="Debuchy R."/>
            <person name="Gladieux P."/>
            <person name="Hiltunen Thoren M."/>
            <person name="Johannesson H."/>
        </authorList>
    </citation>
    <scope>NUCLEOTIDE SEQUENCE</scope>
    <source>
        <strain evidence="6">CBS 168.71</strain>
    </source>
</reference>
<dbReference type="Gene3D" id="3.40.50.1820">
    <property type="entry name" value="alpha/beta hydrolase"/>
    <property type="match status" value="1"/>
</dbReference>
<dbReference type="InterPro" id="IPR051218">
    <property type="entry name" value="Sec_MonoDiacylglyc_Lipase"/>
</dbReference>
<dbReference type="SUPFAM" id="SSF53474">
    <property type="entry name" value="alpha/beta-Hydrolases"/>
    <property type="match status" value="1"/>
</dbReference>
<evidence type="ECO:0000313" key="7">
    <source>
        <dbReference type="Proteomes" id="UP001278766"/>
    </source>
</evidence>
<evidence type="ECO:0000256" key="4">
    <source>
        <dbReference type="SAM" id="MobiDB-lite"/>
    </source>
</evidence>
<protein>
    <submittedName>
        <fullName evidence="6">Alpha/Beta hydrolase protein</fullName>
    </submittedName>
</protein>
<evidence type="ECO:0000256" key="1">
    <source>
        <dbReference type="ARBA" id="ARBA00043996"/>
    </source>
</evidence>
<dbReference type="InterPro" id="IPR002921">
    <property type="entry name" value="Fungal_lipase-type"/>
</dbReference>
<dbReference type="AlphaFoldDB" id="A0AAE0H906"/>
<keyword evidence="6" id="KW-0378">Hydrolase</keyword>
<evidence type="ECO:0000313" key="6">
    <source>
        <dbReference type="EMBL" id="KAK3292178.1"/>
    </source>
</evidence>
<dbReference type="Proteomes" id="UP001278766">
    <property type="component" value="Unassembled WGS sequence"/>
</dbReference>
<evidence type="ECO:0000259" key="5">
    <source>
        <dbReference type="Pfam" id="PF01764"/>
    </source>
</evidence>
<sequence length="403" mass="43872">MADAEPKKKTPWERVGSAKGSASSSPSAPSSKHSAGASKVAAQASRFLADVLASQDDVTVHQQRDIDRYLQVIEKQRIHRIQDTDNPETFIGSPETWQLICLAAKRSSDAYSLPNSEPDFVLKPGFPLLRHGAVKRTLVSTRPHTDGKVMIVAVRGSTNKMMDWLVNCNAETTMAPEVGCLLEPHEFPNIPAEWHKGFLAVAQDMKDRILRAIDNALPATATAGGSTDAIHLLFTGHSAGGAVAKLLYAMSASQDPNMSRVIARFRSIHCIVFGAPPVATVPIRQPAMPSFQSGLFLSFVNEGDPVALIQPEYFKSLIIFLTHNASEVEKKYPPPDGFTLPDPILRVSGSCVVLRDIDCDDVEVEGWDAVAVPAEKLEAKLFGNIAMHGMKNYLERVQSLRGL</sequence>
<organism evidence="6 7">
    <name type="scientific">Chaetomium fimeti</name>
    <dbReference type="NCBI Taxonomy" id="1854472"/>
    <lineage>
        <taxon>Eukaryota</taxon>
        <taxon>Fungi</taxon>
        <taxon>Dikarya</taxon>
        <taxon>Ascomycota</taxon>
        <taxon>Pezizomycotina</taxon>
        <taxon>Sordariomycetes</taxon>
        <taxon>Sordariomycetidae</taxon>
        <taxon>Sordariales</taxon>
        <taxon>Chaetomiaceae</taxon>
        <taxon>Chaetomium</taxon>
    </lineage>
</organism>
<dbReference type="RefSeq" id="XP_062655692.1">
    <property type="nucleotide sequence ID" value="XM_062805390.1"/>
</dbReference>